<sequence>MEKGKNLLRWGIMLVASLFLFSACGAGTYDASGYVKSMLDAQTRGEYDQYLELTESTKEDAEDLYNKAIEMQMDAIDADALSDELSEKYEELFKKIYKQTKYTVGEAKEGDDDSFTVPVEVETLQLFEGLKEDLADFQKELTTEVMAQMAEDGTAPDEQELTEKAFQRMYDFLNEKVENPTYGKKSTVEVKVAKNSDDFYEADQSDMEEIEKKLIDTDVAGVQ</sequence>
<name>R2SUM7_9ENTE</name>
<dbReference type="OrthoDB" id="1851535at2"/>
<gene>
    <name evidence="2" type="ORF">UAU_03096</name>
</gene>
<dbReference type="PROSITE" id="PS51257">
    <property type="entry name" value="PROKAR_LIPOPROTEIN"/>
    <property type="match status" value="1"/>
</dbReference>
<proteinExistence type="predicted"/>
<dbReference type="AlphaFoldDB" id="R2SUM7"/>
<reference evidence="2 3" key="1">
    <citation type="submission" date="2013-02" db="EMBL/GenBank/DDBJ databases">
        <title>The Genome Sequence of Enterococcus pallens BAA-351.</title>
        <authorList>
            <consortium name="The Broad Institute Genome Sequencing Platform"/>
            <consortium name="The Broad Institute Genome Sequencing Center for Infectious Disease"/>
            <person name="Earl A.M."/>
            <person name="Gilmore M.S."/>
            <person name="Lebreton F."/>
            <person name="Walker B."/>
            <person name="Young S.K."/>
            <person name="Zeng Q."/>
            <person name="Gargeya S."/>
            <person name="Fitzgerald M."/>
            <person name="Haas B."/>
            <person name="Abouelleil A."/>
            <person name="Alvarado L."/>
            <person name="Arachchi H.M."/>
            <person name="Berlin A.M."/>
            <person name="Chapman S.B."/>
            <person name="Dewar J."/>
            <person name="Goldberg J."/>
            <person name="Griggs A."/>
            <person name="Gujja S."/>
            <person name="Hansen M."/>
            <person name="Howarth C."/>
            <person name="Imamovic A."/>
            <person name="Larimer J."/>
            <person name="McCowan C."/>
            <person name="Murphy C."/>
            <person name="Neiman D."/>
            <person name="Pearson M."/>
            <person name="Priest M."/>
            <person name="Roberts A."/>
            <person name="Saif S."/>
            <person name="Shea T."/>
            <person name="Sisk P."/>
            <person name="Sykes S."/>
            <person name="Wortman J."/>
            <person name="Nusbaum C."/>
            <person name="Birren B."/>
        </authorList>
    </citation>
    <scope>NUCLEOTIDE SEQUENCE [LARGE SCALE GENOMIC DNA]</scope>
    <source>
        <strain evidence="2 3">ATCC BAA-351</strain>
    </source>
</reference>
<keyword evidence="3" id="KW-1185">Reference proteome</keyword>
<evidence type="ECO:0000256" key="1">
    <source>
        <dbReference type="SAM" id="SignalP"/>
    </source>
</evidence>
<dbReference type="HOGENOM" id="CLU_106657_0_0_9"/>
<dbReference type="Proteomes" id="UP000013782">
    <property type="component" value="Unassembled WGS sequence"/>
</dbReference>
<keyword evidence="1" id="KW-0732">Signal</keyword>
<comment type="caution">
    <text evidence="2">The sequence shown here is derived from an EMBL/GenBank/DDBJ whole genome shotgun (WGS) entry which is preliminary data.</text>
</comment>
<dbReference type="PATRIC" id="fig|1158607.3.peg.3080"/>
<evidence type="ECO:0000313" key="3">
    <source>
        <dbReference type="Proteomes" id="UP000013782"/>
    </source>
</evidence>
<feature type="signal peptide" evidence="1">
    <location>
        <begin position="1"/>
        <end position="26"/>
    </location>
</feature>
<evidence type="ECO:0008006" key="4">
    <source>
        <dbReference type="Google" id="ProtNLM"/>
    </source>
</evidence>
<dbReference type="eggNOG" id="ENOG5030705">
    <property type="taxonomic scope" value="Bacteria"/>
</dbReference>
<accession>R2SUM7</accession>
<dbReference type="EMBL" id="AJAQ01000033">
    <property type="protein sequence ID" value="EOH91794.1"/>
    <property type="molecule type" value="Genomic_DNA"/>
</dbReference>
<feature type="chain" id="PRO_5039330459" description="DUF5105 domain-containing protein" evidence="1">
    <location>
        <begin position="27"/>
        <end position="223"/>
    </location>
</feature>
<evidence type="ECO:0000313" key="2">
    <source>
        <dbReference type="EMBL" id="EOH91794.1"/>
    </source>
</evidence>
<organism evidence="2 3">
    <name type="scientific">Enterococcus pallens ATCC BAA-351</name>
    <dbReference type="NCBI Taxonomy" id="1158607"/>
    <lineage>
        <taxon>Bacteria</taxon>
        <taxon>Bacillati</taxon>
        <taxon>Bacillota</taxon>
        <taxon>Bacilli</taxon>
        <taxon>Lactobacillales</taxon>
        <taxon>Enterococcaceae</taxon>
        <taxon>Enterococcus</taxon>
    </lineage>
</organism>
<protein>
    <recommendedName>
        <fullName evidence="4">DUF5105 domain-containing protein</fullName>
    </recommendedName>
</protein>
<dbReference type="RefSeq" id="WP_010758078.1">
    <property type="nucleotide sequence ID" value="NZ_ASWD01000001.1"/>
</dbReference>